<dbReference type="Gene3D" id="2.40.10.10">
    <property type="entry name" value="Trypsin-like serine proteases"/>
    <property type="match status" value="2"/>
</dbReference>
<dbReference type="InterPro" id="IPR009003">
    <property type="entry name" value="Peptidase_S1_PA"/>
</dbReference>
<evidence type="ECO:0000313" key="3">
    <source>
        <dbReference type="Proteomes" id="UP000444980"/>
    </source>
</evidence>
<evidence type="ECO:0008006" key="4">
    <source>
        <dbReference type="Google" id="ProtNLM"/>
    </source>
</evidence>
<protein>
    <recommendedName>
        <fullName evidence="4">Protease</fullName>
    </recommendedName>
</protein>
<organism evidence="2 3">
    <name type="scientific">Gordonia crocea</name>
    <dbReference type="NCBI Taxonomy" id="589162"/>
    <lineage>
        <taxon>Bacteria</taxon>
        <taxon>Bacillati</taxon>
        <taxon>Actinomycetota</taxon>
        <taxon>Actinomycetes</taxon>
        <taxon>Mycobacteriales</taxon>
        <taxon>Gordoniaceae</taxon>
        <taxon>Gordonia</taxon>
    </lineage>
</organism>
<gene>
    <name evidence="2" type="ORF">nbrc107697_24310</name>
</gene>
<name>A0A7I9UZN0_9ACTN</name>
<keyword evidence="3" id="KW-1185">Reference proteome</keyword>
<comment type="caution">
    <text evidence="2">The sequence shown here is derived from an EMBL/GenBank/DDBJ whole genome shotgun (WGS) entry which is preliminary data.</text>
</comment>
<dbReference type="OrthoDB" id="4536940at2"/>
<dbReference type="InterPro" id="IPR043504">
    <property type="entry name" value="Peptidase_S1_PA_chymotrypsin"/>
</dbReference>
<feature type="signal peptide" evidence="1">
    <location>
        <begin position="1"/>
        <end position="27"/>
    </location>
</feature>
<dbReference type="EMBL" id="BJOU01000002">
    <property type="protein sequence ID" value="GED98392.1"/>
    <property type="molecule type" value="Genomic_DNA"/>
</dbReference>
<sequence>MTRKLTAVFAVMAALVLGGLGSSAALAAPQVPVGAGSGILVLKGGSSAAACTLTAIGRSRNGNKLIGITAGHCGTPSQRVYSEVFQNRGQIGTITYSAADLDMAIIEFNGNVGPRRTNRGLTITQIDPRPVQFPTIMCKTGRTTGQTCGVAWASDNKSHFSQMCVIEGDSGAPVTVGSRLVGMVNAYYFTACIGPETGTNIGPIMNRIARTQYGGFRLI</sequence>
<proteinExistence type="predicted"/>
<dbReference type="SUPFAM" id="SSF50494">
    <property type="entry name" value="Trypsin-like serine proteases"/>
    <property type="match status" value="1"/>
</dbReference>
<reference evidence="3" key="1">
    <citation type="submission" date="2019-06" db="EMBL/GenBank/DDBJ databases">
        <title>Gordonia isolated from sludge of a wastewater treatment plant.</title>
        <authorList>
            <person name="Tamura T."/>
            <person name="Aoyama K."/>
            <person name="Kang Y."/>
            <person name="Saito S."/>
            <person name="Akiyama N."/>
            <person name="Yazawa K."/>
            <person name="Gonoi T."/>
            <person name="Mikami Y."/>
        </authorList>
    </citation>
    <scope>NUCLEOTIDE SEQUENCE [LARGE SCALE GENOMIC DNA]</scope>
    <source>
        <strain evidence="3">NBRC 107697</strain>
    </source>
</reference>
<feature type="chain" id="PRO_5029494677" description="Protease" evidence="1">
    <location>
        <begin position="28"/>
        <end position="219"/>
    </location>
</feature>
<dbReference type="RefSeq" id="WP_161927818.1">
    <property type="nucleotide sequence ID" value="NZ_BJOU01000002.1"/>
</dbReference>
<dbReference type="AlphaFoldDB" id="A0A7I9UZN0"/>
<keyword evidence="1" id="KW-0732">Signal</keyword>
<accession>A0A7I9UZN0</accession>
<evidence type="ECO:0000256" key="1">
    <source>
        <dbReference type="SAM" id="SignalP"/>
    </source>
</evidence>
<evidence type="ECO:0000313" key="2">
    <source>
        <dbReference type="EMBL" id="GED98392.1"/>
    </source>
</evidence>
<dbReference type="Proteomes" id="UP000444980">
    <property type="component" value="Unassembled WGS sequence"/>
</dbReference>